<dbReference type="GO" id="GO:0006397">
    <property type="term" value="P:mRNA processing"/>
    <property type="evidence" value="ECO:0007669"/>
    <property type="project" value="UniProtKB-KW"/>
</dbReference>
<dbReference type="PANTHER" id="PTHR12786">
    <property type="entry name" value="SPLICING FACTOR SF3A-RELATED"/>
    <property type="match status" value="1"/>
</dbReference>
<dbReference type="InterPro" id="IPR025086">
    <property type="entry name" value="SDE2/SF3A3_SAP"/>
</dbReference>
<keyword evidence="8" id="KW-1185">Reference proteome</keyword>
<feature type="domain" description="SDE2/SF3A3 SAP" evidence="6">
    <location>
        <begin position="150"/>
        <end position="222"/>
    </location>
</feature>
<comment type="caution">
    <text evidence="7">The sequence shown here is derived from an EMBL/GenBank/DDBJ whole genome shotgun (WGS) entry which is preliminary data.</text>
</comment>
<evidence type="ECO:0000256" key="3">
    <source>
        <dbReference type="ARBA" id="ARBA00023187"/>
    </source>
</evidence>
<evidence type="ECO:0000313" key="7">
    <source>
        <dbReference type="EMBL" id="KAL1561917.1"/>
    </source>
</evidence>
<protein>
    <submittedName>
        <fullName evidence="7">Replication stress response regulator SDE2-like</fullName>
    </submittedName>
</protein>
<dbReference type="Proteomes" id="UP001567538">
    <property type="component" value="Unassembled WGS sequence"/>
</dbReference>
<feature type="compositionally biased region" description="Low complexity" evidence="5">
    <location>
        <begin position="75"/>
        <end position="85"/>
    </location>
</feature>
<feature type="compositionally biased region" description="Acidic residues" evidence="5">
    <location>
        <begin position="25"/>
        <end position="36"/>
    </location>
</feature>
<comment type="subcellular location">
    <subcellularLocation>
        <location evidence="1">Nucleus</location>
    </subcellularLocation>
</comment>
<evidence type="ECO:0000259" key="6">
    <source>
        <dbReference type="Pfam" id="PF13297"/>
    </source>
</evidence>
<keyword evidence="3" id="KW-0508">mRNA splicing</keyword>
<accession>A0ABD1I0I3</accession>
<proteinExistence type="predicted"/>
<keyword evidence="4" id="KW-0539">Nucleus</keyword>
<organism evidence="7 8">
    <name type="scientific">Salvia divinorum</name>
    <name type="common">Maria pastora</name>
    <name type="synonym">Diviner's sage</name>
    <dbReference type="NCBI Taxonomy" id="28513"/>
    <lineage>
        <taxon>Eukaryota</taxon>
        <taxon>Viridiplantae</taxon>
        <taxon>Streptophyta</taxon>
        <taxon>Embryophyta</taxon>
        <taxon>Tracheophyta</taxon>
        <taxon>Spermatophyta</taxon>
        <taxon>Magnoliopsida</taxon>
        <taxon>eudicotyledons</taxon>
        <taxon>Gunneridae</taxon>
        <taxon>Pentapetalae</taxon>
        <taxon>asterids</taxon>
        <taxon>lamiids</taxon>
        <taxon>Lamiales</taxon>
        <taxon>Lamiaceae</taxon>
        <taxon>Nepetoideae</taxon>
        <taxon>Mentheae</taxon>
        <taxon>Salviinae</taxon>
        <taxon>Salvia</taxon>
        <taxon>Salvia subgen. Calosphace</taxon>
    </lineage>
</organism>
<dbReference type="GO" id="GO:0008380">
    <property type="term" value="P:RNA splicing"/>
    <property type="evidence" value="ECO:0007669"/>
    <property type="project" value="UniProtKB-KW"/>
</dbReference>
<dbReference type="InterPro" id="IPR051421">
    <property type="entry name" value="RNA_Proc_DNA_Dmg_Regulator"/>
</dbReference>
<evidence type="ECO:0000256" key="5">
    <source>
        <dbReference type="SAM" id="MobiDB-lite"/>
    </source>
</evidence>
<feature type="compositionally biased region" description="Low complexity" evidence="5">
    <location>
        <begin position="56"/>
        <end position="66"/>
    </location>
</feature>
<keyword evidence="2" id="KW-0507">mRNA processing</keyword>
<reference evidence="7 8" key="1">
    <citation type="submission" date="2024-06" db="EMBL/GenBank/DDBJ databases">
        <title>A chromosome level genome sequence of Diviner's sage (Salvia divinorum).</title>
        <authorList>
            <person name="Ford S.A."/>
            <person name="Ro D.-K."/>
            <person name="Ness R.W."/>
            <person name="Phillips M.A."/>
        </authorList>
    </citation>
    <scope>NUCLEOTIDE SEQUENCE [LARGE SCALE GENOMIC DNA]</scope>
    <source>
        <strain evidence="7">SAF-2024a</strain>
        <tissue evidence="7">Leaf</tissue>
    </source>
</reference>
<dbReference type="GO" id="GO:0005634">
    <property type="term" value="C:nucleus"/>
    <property type="evidence" value="ECO:0007669"/>
    <property type="project" value="UniProtKB-SubCell"/>
</dbReference>
<feature type="region of interest" description="Disordered" evidence="5">
    <location>
        <begin position="20"/>
        <end position="141"/>
    </location>
</feature>
<dbReference type="AlphaFoldDB" id="A0ABD1I0I3"/>
<evidence type="ECO:0000256" key="1">
    <source>
        <dbReference type="ARBA" id="ARBA00004123"/>
    </source>
</evidence>
<dbReference type="Pfam" id="PF13297">
    <property type="entry name" value="SDE2_2C"/>
    <property type="match status" value="1"/>
</dbReference>
<sequence>MPTSMSFGWIGVVLSKFGKRKLGESDSEEDEDNTSVEEEKNEGSVVIENGSHSDSSKGVVGASSGSVDGGELGAGSIEQGSSGNGSEEEGTGESLKSVKSLDGLIESPDGSKDNDVVISPSKSHPSEVHEVVSQHPGTSVSEVEVVSAAETRTVSLENVEKPLNFDDYHSPSEMEVLGLERLKSELQARGLKCGGTLTERAGRLFLLKTTPLEMLPKKLFAKK</sequence>
<evidence type="ECO:0000256" key="4">
    <source>
        <dbReference type="ARBA" id="ARBA00023242"/>
    </source>
</evidence>
<dbReference type="PANTHER" id="PTHR12786:SF1">
    <property type="entry name" value="SPLICING REGULATOR SDE2"/>
    <property type="match status" value="1"/>
</dbReference>
<evidence type="ECO:0000313" key="8">
    <source>
        <dbReference type="Proteomes" id="UP001567538"/>
    </source>
</evidence>
<evidence type="ECO:0000256" key="2">
    <source>
        <dbReference type="ARBA" id="ARBA00022664"/>
    </source>
</evidence>
<dbReference type="EMBL" id="JBEAFC010000003">
    <property type="protein sequence ID" value="KAL1561917.1"/>
    <property type="molecule type" value="Genomic_DNA"/>
</dbReference>
<gene>
    <name evidence="7" type="ORF">AAHA92_04556</name>
</gene>
<name>A0ABD1I0I3_SALDI</name>